<dbReference type="PANTHER" id="PTHR41390:SF1">
    <property type="entry name" value="NADH-UBIQUINONE OXIDOREDUCTASE 213 KDA SUBUNIT"/>
    <property type="match status" value="1"/>
</dbReference>
<keyword evidence="2" id="KW-0812">Transmembrane</keyword>
<dbReference type="PANTHER" id="PTHR41390">
    <property type="entry name" value="CHROMOSOME 7, WHOLE GENOME SHOTGUN SEQUENCE"/>
    <property type="match status" value="1"/>
</dbReference>
<keyword evidence="2" id="KW-0472">Membrane</keyword>
<reference evidence="3 4" key="1">
    <citation type="submission" date="2021-02" db="EMBL/GenBank/DDBJ databases">
        <title>Genome assembly of Pseudopithomyces chartarum.</title>
        <authorList>
            <person name="Jauregui R."/>
            <person name="Singh J."/>
            <person name="Voisey C."/>
        </authorList>
    </citation>
    <scope>NUCLEOTIDE SEQUENCE [LARGE SCALE GENOMIC DNA]</scope>
    <source>
        <strain evidence="3 4">AGR01</strain>
    </source>
</reference>
<keyword evidence="4" id="KW-1185">Reference proteome</keyword>
<keyword evidence="2" id="KW-1133">Transmembrane helix</keyword>
<feature type="transmembrane region" description="Helical" evidence="2">
    <location>
        <begin position="48"/>
        <end position="68"/>
    </location>
</feature>
<name>A0AAN6RIL0_9PLEO</name>
<sequence>MSKLSPDQGSVTHPLSVARHGLLMGAGSAVPGLVIGATYGTLRTQTPVLFSIVSGAQWFAIGTTFFSIRTSLLNSTGIHNWWNVTRGAPLLPLPVNGSSHSDRIFASTISGSATGFTLGFLFRGPRNVIPGTIMFGLFGWSGQHIYEWLDARNSGRVQERSESGEKGKTSWLQRVGKSKWSPMRALTEEEYEDMMKERILKVDVEIALIKDKIEALKQEKESEEIRRVAVGQEESRVSDK</sequence>
<evidence type="ECO:0000256" key="1">
    <source>
        <dbReference type="SAM" id="Coils"/>
    </source>
</evidence>
<evidence type="ECO:0000313" key="4">
    <source>
        <dbReference type="Proteomes" id="UP001280581"/>
    </source>
</evidence>
<feature type="coiled-coil region" evidence="1">
    <location>
        <begin position="199"/>
        <end position="233"/>
    </location>
</feature>
<feature type="transmembrane region" description="Helical" evidence="2">
    <location>
        <begin position="21"/>
        <end position="42"/>
    </location>
</feature>
<dbReference type="AlphaFoldDB" id="A0AAN6RIL0"/>
<dbReference type="Proteomes" id="UP001280581">
    <property type="component" value="Unassembled WGS sequence"/>
</dbReference>
<evidence type="ECO:0000313" key="3">
    <source>
        <dbReference type="EMBL" id="KAK3213743.1"/>
    </source>
</evidence>
<evidence type="ECO:0000256" key="2">
    <source>
        <dbReference type="SAM" id="Phobius"/>
    </source>
</evidence>
<gene>
    <name evidence="3" type="ORF">GRF29_28g857528</name>
</gene>
<comment type="caution">
    <text evidence="3">The sequence shown here is derived from an EMBL/GenBank/DDBJ whole genome shotgun (WGS) entry which is preliminary data.</text>
</comment>
<protein>
    <submittedName>
        <fullName evidence="3">Uncharacterized protein</fullName>
    </submittedName>
</protein>
<dbReference type="EMBL" id="WVTA01000004">
    <property type="protein sequence ID" value="KAK3213743.1"/>
    <property type="molecule type" value="Genomic_DNA"/>
</dbReference>
<accession>A0AAN6RIL0</accession>
<organism evidence="3 4">
    <name type="scientific">Pseudopithomyces chartarum</name>
    <dbReference type="NCBI Taxonomy" id="1892770"/>
    <lineage>
        <taxon>Eukaryota</taxon>
        <taxon>Fungi</taxon>
        <taxon>Dikarya</taxon>
        <taxon>Ascomycota</taxon>
        <taxon>Pezizomycotina</taxon>
        <taxon>Dothideomycetes</taxon>
        <taxon>Pleosporomycetidae</taxon>
        <taxon>Pleosporales</taxon>
        <taxon>Massarineae</taxon>
        <taxon>Didymosphaeriaceae</taxon>
        <taxon>Pseudopithomyces</taxon>
    </lineage>
</organism>
<keyword evidence="1" id="KW-0175">Coiled coil</keyword>
<proteinExistence type="predicted"/>